<gene>
    <name evidence="7" type="ORF">BEMITA_LOCUS9595</name>
</gene>
<dbReference type="InterPro" id="IPR011987">
    <property type="entry name" value="ATPase_V1-cplx_hsu_C"/>
</dbReference>
<dbReference type="InterPro" id="IPR038497">
    <property type="entry name" value="ATPase_V1-cplx_hsu_C_sf"/>
</dbReference>
<proteinExistence type="inferred from homology"/>
<dbReference type="PANTHER" id="PTHR10698">
    <property type="entry name" value="V-TYPE PROTON ATPASE SUBUNIT H"/>
    <property type="match status" value="1"/>
</dbReference>
<dbReference type="FunFam" id="1.25.40.150:FF:000001">
    <property type="entry name" value="V-type proton ATPase subunit H"/>
    <property type="match status" value="1"/>
</dbReference>
<dbReference type="Gene3D" id="1.25.40.150">
    <property type="entry name" value="V-type ATPase, subunit H, C-terminal domain"/>
    <property type="match status" value="1"/>
</dbReference>
<keyword evidence="8" id="KW-1185">Reference proteome</keyword>
<keyword evidence="3" id="KW-0375">Hydrogen ion transport</keyword>
<protein>
    <recommendedName>
        <fullName evidence="6">ATPase V1 complex subunit H C-terminal domain-containing protein</fullName>
    </recommendedName>
</protein>
<dbReference type="EMBL" id="OU963866">
    <property type="protein sequence ID" value="CAH0390917.1"/>
    <property type="molecule type" value="Genomic_DNA"/>
</dbReference>
<reference evidence="7" key="1">
    <citation type="submission" date="2021-12" db="EMBL/GenBank/DDBJ databases">
        <authorList>
            <person name="King R."/>
        </authorList>
    </citation>
    <scope>NUCLEOTIDE SEQUENCE</scope>
</reference>
<evidence type="ECO:0000313" key="7">
    <source>
        <dbReference type="EMBL" id="CAH0390917.1"/>
    </source>
</evidence>
<dbReference type="InterPro" id="IPR016024">
    <property type="entry name" value="ARM-type_fold"/>
</dbReference>
<organism evidence="7 8">
    <name type="scientific">Bemisia tabaci</name>
    <name type="common">Sweetpotato whitefly</name>
    <name type="synonym">Aleurodes tabaci</name>
    <dbReference type="NCBI Taxonomy" id="7038"/>
    <lineage>
        <taxon>Eukaryota</taxon>
        <taxon>Metazoa</taxon>
        <taxon>Ecdysozoa</taxon>
        <taxon>Arthropoda</taxon>
        <taxon>Hexapoda</taxon>
        <taxon>Insecta</taxon>
        <taxon>Pterygota</taxon>
        <taxon>Neoptera</taxon>
        <taxon>Paraneoptera</taxon>
        <taxon>Hemiptera</taxon>
        <taxon>Sternorrhyncha</taxon>
        <taxon>Aleyrodoidea</taxon>
        <taxon>Aleyrodidae</taxon>
        <taxon>Aleyrodinae</taxon>
        <taxon>Bemisia</taxon>
    </lineage>
</organism>
<dbReference type="Pfam" id="PF11698">
    <property type="entry name" value="V-ATPase_H_C"/>
    <property type="match status" value="1"/>
</dbReference>
<feature type="domain" description="ATPase V1 complex subunit H C-terminal" evidence="6">
    <location>
        <begin position="93"/>
        <end position="207"/>
    </location>
</feature>
<evidence type="ECO:0000256" key="3">
    <source>
        <dbReference type="ARBA" id="ARBA00022781"/>
    </source>
</evidence>
<evidence type="ECO:0000256" key="4">
    <source>
        <dbReference type="ARBA" id="ARBA00023065"/>
    </source>
</evidence>
<accession>A0A9P0AHN4</accession>
<dbReference type="InterPro" id="IPR011989">
    <property type="entry name" value="ARM-like"/>
</dbReference>
<evidence type="ECO:0000313" key="8">
    <source>
        <dbReference type="Proteomes" id="UP001152759"/>
    </source>
</evidence>
<name>A0A9P0AHN4_BEMTA</name>
<dbReference type="AlphaFoldDB" id="A0A9P0AHN4"/>
<dbReference type="GO" id="GO:0046961">
    <property type="term" value="F:proton-transporting ATPase activity, rotational mechanism"/>
    <property type="evidence" value="ECO:0007669"/>
    <property type="project" value="InterPro"/>
</dbReference>
<dbReference type="InterPro" id="IPR004908">
    <property type="entry name" value="ATPase_V1-cplx_hsu"/>
</dbReference>
<dbReference type="SUPFAM" id="SSF48371">
    <property type="entry name" value="ARM repeat"/>
    <property type="match status" value="1"/>
</dbReference>
<dbReference type="GO" id="GO:0005765">
    <property type="term" value="C:lysosomal membrane"/>
    <property type="evidence" value="ECO:0007669"/>
    <property type="project" value="TreeGrafter"/>
</dbReference>
<keyword evidence="4" id="KW-0406">Ion transport</keyword>
<comment type="similarity">
    <text evidence="1">Belongs to the V-ATPase H subunit family.</text>
</comment>
<evidence type="ECO:0000256" key="5">
    <source>
        <dbReference type="ARBA" id="ARBA00046225"/>
    </source>
</evidence>
<dbReference type="Proteomes" id="UP001152759">
    <property type="component" value="Chromosome 5"/>
</dbReference>
<dbReference type="Gene3D" id="1.25.10.10">
    <property type="entry name" value="Leucine-rich Repeat Variant"/>
    <property type="match status" value="1"/>
</dbReference>
<dbReference type="SMART" id="SM00185">
    <property type="entry name" value="ARM"/>
    <property type="match status" value="2"/>
</dbReference>
<keyword evidence="2" id="KW-0813">Transport</keyword>
<dbReference type="PANTHER" id="PTHR10698:SF0">
    <property type="entry name" value="V-TYPE PROTON ATPASE SUBUNIT H"/>
    <property type="match status" value="1"/>
</dbReference>
<evidence type="ECO:0000256" key="2">
    <source>
        <dbReference type="ARBA" id="ARBA00022448"/>
    </source>
</evidence>
<evidence type="ECO:0000256" key="1">
    <source>
        <dbReference type="ARBA" id="ARBA00008613"/>
    </source>
</evidence>
<comment type="function">
    <text evidence="5">Subunit of the V1 complex of vacuolar(H+)-ATPase (V-ATPase), a multisubunit enzyme composed of a peripheral complex (V1) that hydrolyzes ATP and a membrane integral complex (V0) that translocates protons. V-ATPase is responsible for acidifying and maintaining the pH of intracellular compartments and in some cell types, is targeted to the plasma membrane, where it is responsible for acidifying the extracellular environment. Subunit H is essential for V-ATPase activity, but not for the assembly of the complex.</text>
</comment>
<evidence type="ECO:0000259" key="6">
    <source>
        <dbReference type="Pfam" id="PF11698"/>
    </source>
</evidence>
<sequence length="244" mass="27710">MFCLRLLLFNPKFAQKMNKLGVIPILADILSDSVREEVTRIILAVFRNLIEKPEEPNIAKEHCIAMVQSKVLKQLSILEQCKFDDEDIVEDVHSFDGYASEVKCGRLEWSPVHRSAQFWRENAASLNDHNYELLCCLVHLLDTSKDALVLSVASFDVGEYVRHYPQGKPVIEQLGGKQLLMQLLSHKDPNVRYEALLAVQKLMVHNWEYLGRQLEKEQGSTTTAKSAAGVLTGKTSMQLDCLRN</sequence>
<dbReference type="InterPro" id="IPR000225">
    <property type="entry name" value="Armadillo"/>
</dbReference>
<dbReference type="GO" id="GO:0000221">
    <property type="term" value="C:vacuolar proton-transporting V-type ATPase, V1 domain"/>
    <property type="evidence" value="ECO:0007669"/>
    <property type="project" value="InterPro"/>
</dbReference>